<dbReference type="PANTHER" id="PTHR40094">
    <property type="entry name" value="ALPHA-2-MACROGLOBULIN HOMOLOG"/>
    <property type="match status" value="1"/>
</dbReference>
<dbReference type="InterPro" id="IPR001599">
    <property type="entry name" value="Macroglobln_a2"/>
</dbReference>
<dbReference type="InterPro" id="IPR041246">
    <property type="entry name" value="Bact_MG10"/>
</dbReference>
<dbReference type="EMBL" id="JNUP01000045">
    <property type="protein sequence ID" value="KGE73141.1"/>
    <property type="molecule type" value="Genomic_DNA"/>
</dbReference>
<dbReference type="Pfam" id="PF07703">
    <property type="entry name" value="A2M_BRD"/>
    <property type="match status" value="1"/>
</dbReference>
<dbReference type="InterPro" id="IPR011625">
    <property type="entry name" value="A2M_N_BRD"/>
</dbReference>
<dbReference type="Pfam" id="PF00207">
    <property type="entry name" value="A2M"/>
    <property type="match status" value="1"/>
</dbReference>
<dbReference type="Pfam" id="PF11974">
    <property type="entry name" value="bMG3"/>
    <property type="match status" value="1"/>
</dbReference>
<dbReference type="eggNOG" id="COG2373">
    <property type="taxonomic scope" value="Bacteria"/>
</dbReference>
<dbReference type="PANTHER" id="PTHR40094:SF1">
    <property type="entry name" value="UBIQUITIN DOMAIN-CONTAINING PROTEIN"/>
    <property type="match status" value="1"/>
</dbReference>
<reference evidence="4 5" key="1">
    <citation type="submission" date="2014-05" db="EMBL/GenBank/DDBJ databases">
        <title>De novo Genome Sequence of Spirocheata sp.</title>
        <authorList>
            <person name="Shivani Y."/>
            <person name="Subhash Y."/>
            <person name="Tushar L."/>
            <person name="Sasikala C."/>
            <person name="Ramana C.V."/>
        </authorList>
    </citation>
    <scope>NUCLEOTIDE SEQUENCE [LARGE SCALE GENOMIC DNA]</scope>
    <source>
        <strain evidence="4 5">JC230</strain>
    </source>
</reference>
<gene>
    <name evidence="4" type="ORF">DC28_04985</name>
</gene>
<dbReference type="Proteomes" id="UP000029692">
    <property type="component" value="Unassembled WGS sequence"/>
</dbReference>
<dbReference type="Gene3D" id="2.60.40.3710">
    <property type="match status" value="1"/>
</dbReference>
<accession>A0A098R054</accession>
<dbReference type="SMART" id="SM01359">
    <property type="entry name" value="A2M_N_2"/>
    <property type="match status" value="1"/>
</dbReference>
<organism evidence="4 5">
    <name type="scientific">Spirochaeta lutea</name>
    <dbReference type="NCBI Taxonomy" id="1480694"/>
    <lineage>
        <taxon>Bacteria</taxon>
        <taxon>Pseudomonadati</taxon>
        <taxon>Spirochaetota</taxon>
        <taxon>Spirochaetia</taxon>
        <taxon>Spirochaetales</taxon>
        <taxon>Spirochaetaceae</taxon>
        <taxon>Spirochaeta</taxon>
    </lineage>
</organism>
<evidence type="ECO:0000259" key="3">
    <source>
        <dbReference type="SMART" id="SM01360"/>
    </source>
</evidence>
<dbReference type="GO" id="GO:0004866">
    <property type="term" value="F:endopeptidase inhibitor activity"/>
    <property type="evidence" value="ECO:0007669"/>
    <property type="project" value="InterPro"/>
</dbReference>
<evidence type="ECO:0000259" key="2">
    <source>
        <dbReference type="SMART" id="SM01359"/>
    </source>
</evidence>
<feature type="domain" description="Alpha-2-macroglobulin" evidence="3">
    <location>
        <begin position="1258"/>
        <end position="1347"/>
    </location>
</feature>
<dbReference type="InterPro" id="IPR021868">
    <property type="entry name" value="Alpha_2_Macroglob_MG3"/>
</dbReference>
<dbReference type="Gene3D" id="2.60.40.1930">
    <property type="match status" value="1"/>
</dbReference>
<dbReference type="SMART" id="SM01360">
    <property type="entry name" value="A2M"/>
    <property type="match status" value="1"/>
</dbReference>
<feature type="region of interest" description="Disordered" evidence="1">
    <location>
        <begin position="1399"/>
        <end position="1418"/>
    </location>
</feature>
<feature type="domain" description="Alpha-2-macroglobulin bait region" evidence="2">
    <location>
        <begin position="1043"/>
        <end position="1197"/>
    </location>
</feature>
<evidence type="ECO:0000256" key="1">
    <source>
        <dbReference type="SAM" id="MobiDB-lite"/>
    </source>
</evidence>
<dbReference type="InterPro" id="IPR051802">
    <property type="entry name" value="YfhM-like"/>
</dbReference>
<dbReference type="RefSeq" id="WP_037546484.1">
    <property type="nucleotide sequence ID" value="NZ_JNUP01000045.1"/>
</dbReference>
<dbReference type="PROSITE" id="PS51257">
    <property type="entry name" value="PROKAR_LIPOPROTEIN"/>
    <property type="match status" value="1"/>
</dbReference>
<proteinExistence type="predicted"/>
<evidence type="ECO:0000313" key="4">
    <source>
        <dbReference type="EMBL" id="KGE73141.1"/>
    </source>
</evidence>
<evidence type="ECO:0000313" key="5">
    <source>
        <dbReference type="Proteomes" id="UP000029692"/>
    </source>
</evidence>
<feature type="region of interest" description="Disordered" evidence="1">
    <location>
        <begin position="31"/>
        <end position="61"/>
    </location>
</feature>
<name>A0A098R054_9SPIO</name>
<keyword evidence="5" id="KW-1185">Reference proteome</keyword>
<protein>
    <recommendedName>
        <fullName evidence="6">Alpha-2-macroglobulin domain-containing protein</fullName>
    </recommendedName>
</protein>
<dbReference type="STRING" id="1480694.DC28_04985"/>
<comment type="caution">
    <text evidence="4">The sequence shown here is derived from an EMBL/GenBank/DDBJ whole genome shotgun (WGS) entry which is preliminary data.</text>
</comment>
<dbReference type="Pfam" id="PF17973">
    <property type="entry name" value="bMG10"/>
    <property type="match status" value="1"/>
</dbReference>
<sequence length="2006" mass="221666">MMGVRSKPSGIRSVLVLTVLMVITILGCGGEDPGSGMSGGGDDPTTRGSGLEPLSDLHPSSEGAWSSWGFVEGGITYYDGPSGTAGADTALGDIHELPGPLTILDWGPVGEIPAENRRPRIFLTFSHPMISLGKLGEVMTSSDVMIIDPPIPGVYRWYGSRTITFQPDAPLQGQQPMEIRVNPRAVSLGGTALDSGSEEFSFQIFKERLSIAAAYPGNPGQTIDPEQIPMDQRTFTLLFNGPIDPVHIQSFLQVDFDAPGTRQISFSTKHPTLEQVGGDENLRSRSILVTLEEDLPENSPVSITLQTGATAFPEYMPTLEDQVFMFHSLTPFAYQEHKAQSYAFPKSEDGDSNPIFIEFTHDIDRESVDGRIKVDLEVQDLAEHTQVFRNMIRLNNLPVEYESTYRITLDAGIRDVYGRTLGEEQQLTVEIPRAARFYYFPDRGVRMLEAQFAPKIIFEHQNMESGLWRIGPISSPFNVFTEDSLEPYDFSEIPENTRWFDVKDLTPYLNESGTGWVGVSWNFAEPQNGKRPRWAKNDLTIQVTDLGLTLRYAYNQALVWVRSLTDNQPVSGAEVSLINSNRNNNFGNVSTTDQNGLAVIPLEAGEFSRRYTDRYGREDIIVRVEKDQDRVEFKPNNSHNLWAQGIRSTVSPQDAEDNTRATFLFSDRGLYKPGETLTFRGIDRDQILGTYHAYQGGYSLKLVSSDWRVQTPLYSSQGRTTKNGGFYGTALIDEDIEPGLYYLEYSRSGSGTYDRERVPIQIAFFRRAAFQVEVSPPALEVIVGDKAGFGISADLLSGGAMAGAGYSFDITRTPVMYYPPGNRWDGYVFGPQDGFTGGGVVRHGSGNLDGAGRAVEEVVTSSQGAAPGMALQYRLEARVQDAASQELAGRESFVAHPASVYAALGLKGRSASYWGGYFIQAGETLEIESALVTPDGEVAVDFPGDDDSFTLEVSRISWKMVQQQGVNGRLNTRYERKEEVVDSRSMNFSRGQGHLSLKLEDSGSYMISLRGRDSQSRPVLTQMSLYVSGATYTRWWGNDAQAIQLLPDRQEYHVGDTARVFLQTPLPQGTYLMTLEREGIQEHSFITLQGSQQVLEIPITEAHLPVIYLTISSTSQRQETPKSYFEPDLGKPKGYFGAVALFVNPEPRRFDIEINPSQPSYQPGEQAEIELLVRKNGEPLAGAEVTLMAVDRGVVDLIDYRVPDPVAFFYDPSRFPLGGRGADSRSILMDPVTYEVKNLQGGDSGDDKLEERKDFRPTAFFEPYLVSDSQGRIRVSFDLPDSLTTYRLTAVGVKDDTFALREDEVLVTNPVTMRASLPRLLRERDTARTGVVVTNLTGEVQEITVDLSLEGNSIALDSPDGVTAALAAGESREFSYQVAAMAEGTSDLIFTLEAVSMNAQNPGNPADGDSSASQPKGFQDRLRTTLRVERPLTPETVSVFGSLQGQASEAVALPSNAARGFGEFRLQVHGTRLYQISKAVADLDGLWHQNVSSRVLSMTPSLVLGQGLESLTGRTPKSAEQIQRFLRDLKVSQHQDGGFVEFVDHIHRYETSSITTTLRVASFLSEAALRGYDLETLSQNLPKLVNRLDSYVQDEDNSPSFRAHALYCRSVLHEPDVSSAQNLLGLGDELGMDGLGFIALSVLQGDSNAGSSDIANTAYRRMMNFVTISPRGADFRETYESRSYFDAPARRLGLLYRLIQYLGTGADHLDRIAHTMVQEVGSGQWRSREDLLWVLTTLAPRPQLSPEDEVQEGQGTSTARITAEIGEITLLEDQELSLLDPPLEKKYDLFEGPLGEVPRNTLLPLNLYSQEDDPPVHYAATLTYALPDEVIPPRDEGIGVSAWVEDLDGTPVDWKDLVRGKTYRLNTTLETTSRYYNLALRIPLPSGAEVLDSSLTTTGEYAADGGVDTREWTRETAYGDSQTYTEEGYMGLGAGGWWRYAIQPVKRIYDGEVHFYFGSVYEGSQTVGFLFRAVTPGIYPTAPIQAELMDEPEVFGRTGGVLTVIQ</sequence>
<evidence type="ECO:0008006" key="6">
    <source>
        <dbReference type="Google" id="ProtNLM"/>
    </source>
</evidence>
<feature type="compositionally biased region" description="Gly residues" evidence="1">
    <location>
        <begin position="31"/>
        <end position="42"/>
    </location>
</feature>
<dbReference type="OrthoDB" id="9767116at2"/>